<dbReference type="AlphaFoldDB" id="A0A9N9EP80"/>
<name>A0A9N9EP80_9GLOM</name>
<dbReference type="Proteomes" id="UP000789570">
    <property type="component" value="Unassembled WGS sequence"/>
</dbReference>
<reference evidence="1" key="1">
    <citation type="submission" date="2021-06" db="EMBL/GenBank/DDBJ databases">
        <authorList>
            <person name="Kallberg Y."/>
            <person name="Tangrot J."/>
            <person name="Rosling A."/>
        </authorList>
    </citation>
    <scope>NUCLEOTIDE SEQUENCE</scope>
    <source>
        <strain evidence="1">UK204</strain>
    </source>
</reference>
<gene>
    <name evidence="1" type="ORF">FCALED_LOCUS12435</name>
</gene>
<protein>
    <submittedName>
        <fullName evidence="1">2602_t:CDS:1</fullName>
    </submittedName>
</protein>
<dbReference type="OrthoDB" id="2418550at2759"/>
<keyword evidence="2" id="KW-1185">Reference proteome</keyword>
<proteinExistence type="predicted"/>
<dbReference type="EMBL" id="CAJVPQ010006035">
    <property type="protein sequence ID" value="CAG8679683.1"/>
    <property type="molecule type" value="Genomic_DNA"/>
</dbReference>
<comment type="caution">
    <text evidence="1">The sequence shown here is derived from an EMBL/GenBank/DDBJ whole genome shotgun (WGS) entry which is preliminary data.</text>
</comment>
<feature type="non-terminal residue" evidence="1">
    <location>
        <position position="1"/>
    </location>
</feature>
<organism evidence="1 2">
    <name type="scientific">Funneliformis caledonium</name>
    <dbReference type="NCBI Taxonomy" id="1117310"/>
    <lineage>
        <taxon>Eukaryota</taxon>
        <taxon>Fungi</taxon>
        <taxon>Fungi incertae sedis</taxon>
        <taxon>Mucoromycota</taxon>
        <taxon>Glomeromycotina</taxon>
        <taxon>Glomeromycetes</taxon>
        <taxon>Glomerales</taxon>
        <taxon>Glomeraceae</taxon>
        <taxon>Funneliformis</taxon>
    </lineage>
</organism>
<evidence type="ECO:0000313" key="2">
    <source>
        <dbReference type="Proteomes" id="UP000789570"/>
    </source>
</evidence>
<accession>A0A9N9EP80</accession>
<evidence type="ECO:0000313" key="1">
    <source>
        <dbReference type="EMBL" id="CAG8679683.1"/>
    </source>
</evidence>
<sequence>IDPELEGEQQIHVLITYDETTFQSNDRQKSGRTIHISDFLTDTNERLKLNEEEIDSTILNEAHVIINPRKNFDEW</sequence>